<keyword evidence="6" id="KW-0472">Membrane</keyword>
<proteinExistence type="predicted"/>
<feature type="domain" description="PHD-type" evidence="7">
    <location>
        <begin position="65"/>
        <end position="115"/>
    </location>
</feature>
<keyword evidence="10" id="KW-1185">Reference proteome</keyword>
<dbReference type="GO" id="GO:0006357">
    <property type="term" value="P:regulation of transcription by RNA polymerase II"/>
    <property type="evidence" value="ECO:0000318"/>
    <property type="project" value="GO_Central"/>
</dbReference>
<feature type="domain" description="SET" evidence="8">
    <location>
        <begin position="278"/>
        <end position="415"/>
    </location>
</feature>
<dbReference type="InterPro" id="IPR019787">
    <property type="entry name" value="Znf_PHD-finger"/>
</dbReference>
<dbReference type="InParanoid" id="A0A1B6PTU2"/>
<reference evidence="10" key="2">
    <citation type="journal article" date="2018" name="Plant J.">
        <title>The Sorghum bicolor reference genome: improved assembly, gene annotations, a transcriptome atlas, and signatures of genome organization.</title>
        <authorList>
            <person name="McCormick R.F."/>
            <person name="Truong S.K."/>
            <person name="Sreedasyam A."/>
            <person name="Jenkins J."/>
            <person name="Shu S."/>
            <person name="Sims D."/>
            <person name="Kennedy M."/>
            <person name="Amirebrahimi M."/>
            <person name="Weers B.D."/>
            <person name="McKinley B."/>
            <person name="Mattison A."/>
            <person name="Morishige D.T."/>
            <person name="Grimwood J."/>
            <person name="Schmutz J."/>
            <person name="Mullet J.E."/>
        </authorList>
    </citation>
    <scope>NUCLEOTIDE SEQUENCE [LARGE SCALE GENOMIC DNA]</scope>
    <source>
        <strain evidence="10">cv. BTx623</strain>
    </source>
</reference>
<evidence type="ECO:0000259" key="8">
    <source>
        <dbReference type="PROSITE" id="PS50280"/>
    </source>
</evidence>
<dbReference type="STRING" id="4558.A0A1B6PTU2"/>
<dbReference type="PROSITE" id="PS50280">
    <property type="entry name" value="SET"/>
    <property type="match status" value="1"/>
</dbReference>
<evidence type="ECO:0000256" key="3">
    <source>
        <dbReference type="ARBA" id="ARBA00022833"/>
    </source>
</evidence>
<dbReference type="Gene3D" id="2.170.270.10">
    <property type="entry name" value="SET domain"/>
    <property type="match status" value="1"/>
</dbReference>
<dbReference type="Gene3D" id="3.30.40.10">
    <property type="entry name" value="Zinc/RING finger domain, C3HC4 (zinc finger)"/>
    <property type="match status" value="1"/>
</dbReference>
<evidence type="ECO:0000313" key="10">
    <source>
        <dbReference type="Proteomes" id="UP000000768"/>
    </source>
</evidence>
<dbReference type="SMART" id="SM00249">
    <property type="entry name" value="PHD"/>
    <property type="match status" value="1"/>
</dbReference>
<dbReference type="GO" id="GO:0004402">
    <property type="term" value="F:histone acetyltransferase activity"/>
    <property type="evidence" value="ECO:0000318"/>
    <property type="project" value="GO_Central"/>
</dbReference>
<dbReference type="OMA" id="NSASYHA"/>
<feature type="transmembrane region" description="Helical" evidence="6">
    <location>
        <begin position="127"/>
        <end position="155"/>
    </location>
</feature>
<dbReference type="GO" id="GO:0003712">
    <property type="term" value="F:transcription coregulator activity"/>
    <property type="evidence" value="ECO:0000318"/>
    <property type="project" value="GO_Central"/>
</dbReference>
<reference evidence="9 10" key="1">
    <citation type="journal article" date="2009" name="Nature">
        <title>The Sorghum bicolor genome and the diversification of grasses.</title>
        <authorList>
            <person name="Paterson A.H."/>
            <person name="Bowers J.E."/>
            <person name="Bruggmann R."/>
            <person name="Dubchak I."/>
            <person name="Grimwood J."/>
            <person name="Gundlach H."/>
            <person name="Haberer G."/>
            <person name="Hellsten U."/>
            <person name="Mitros T."/>
            <person name="Poliakov A."/>
            <person name="Schmutz J."/>
            <person name="Spannagl M."/>
            <person name="Tang H."/>
            <person name="Wang X."/>
            <person name="Wicker T."/>
            <person name="Bharti A.K."/>
            <person name="Chapman J."/>
            <person name="Feltus F.A."/>
            <person name="Gowik U."/>
            <person name="Grigoriev I.V."/>
            <person name="Lyons E."/>
            <person name="Maher C.A."/>
            <person name="Martis M."/>
            <person name="Narechania A."/>
            <person name="Otillar R.P."/>
            <person name="Penning B.W."/>
            <person name="Salamov A.A."/>
            <person name="Wang Y."/>
            <person name="Zhang L."/>
            <person name="Carpita N.C."/>
            <person name="Freeling M."/>
            <person name="Gingle A.R."/>
            <person name="Hash C.T."/>
            <person name="Keller B."/>
            <person name="Klein P."/>
            <person name="Kresovich S."/>
            <person name="McCann M.C."/>
            <person name="Ming R."/>
            <person name="Peterson D.G."/>
            <person name="Mehboob-ur-Rahman"/>
            <person name="Ware D."/>
            <person name="Westhoff P."/>
            <person name="Mayer K.F."/>
            <person name="Messing J."/>
            <person name="Rokhsar D.S."/>
        </authorList>
    </citation>
    <scope>NUCLEOTIDE SEQUENCE [LARGE SCALE GENOMIC DNA]</scope>
    <source>
        <strain evidence="10">cv. BTx623</strain>
    </source>
</reference>
<evidence type="ECO:0000256" key="4">
    <source>
        <dbReference type="ARBA" id="ARBA00022853"/>
    </source>
</evidence>
<dbReference type="GO" id="GO:0005634">
    <property type="term" value="C:nucleus"/>
    <property type="evidence" value="ECO:0000318"/>
    <property type="project" value="GO_Central"/>
</dbReference>
<dbReference type="InterPro" id="IPR011011">
    <property type="entry name" value="Znf_FYVE_PHD"/>
</dbReference>
<dbReference type="SUPFAM" id="SSF82199">
    <property type="entry name" value="SET domain"/>
    <property type="match status" value="1"/>
</dbReference>
<dbReference type="GO" id="GO:0008270">
    <property type="term" value="F:zinc ion binding"/>
    <property type="evidence" value="ECO:0007669"/>
    <property type="project" value="UniProtKB-KW"/>
</dbReference>
<dbReference type="EMBL" id="CM000764">
    <property type="protein sequence ID" value="KXG29061.1"/>
    <property type="molecule type" value="Genomic_DNA"/>
</dbReference>
<dbReference type="PROSITE" id="PS01359">
    <property type="entry name" value="ZF_PHD_1"/>
    <property type="match status" value="1"/>
</dbReference>
<evidence type="ECO:0000256" key="1">
    <source>
        <dbReference type="ARBA" id="ARBA00022723"/>
    </source>
</evidence>
<keyword evidence="6" id="KW-1133">Transmembrane helix</keyword>
<dbReference type="InterPro" id="IPR046341">
    <property type="entry name" value="SET_dom_sf"/>
</dbReference>
<keyword evidence="2 5" id="KW-0863">Zinc-finger</keyword>
<evidence type="ECO:0000256" key="5">
    <source>
        <dbReference type="PROSITE-ProRule" id="PRU00146"/>
    </source>
</evidence>
<dbReference type="InterPro" id="IPR001214">
    <property type="entry name" value="SET_dom"/>
</dbReference>
<organism evidence="9 10">
    <name type="scientific">Sorghum bicolor</name>
    <name type="common">Sorghum</name>
    <name type="synonym">Sorghum vulgare</name>
    <dbReference type="NCBI Taxonomy" id="4558"/>
    <lineage>
        <taxon>Eukaryota</taxon>
        <taxon>Viridiplantae</taxon>
        <taxon>Streptophyta</taxon>
        <taxon>Embryophyta</taxon>
        <taxon>Tracheophyta</taxon>
        <taxon>Spermatophyta</taxon>
        <taxon>Magnoliopsida</taxon>
        <taxon>Liliopsida</taxon>
        <taxon>Poales</taxon>
        <taxon>Poaceae</taxon>
        <taxon>PACMAD clade</taxon>
        <taxon>Panicoideae</taxon>
        <taxon>Andropogonodae</taxon>
        <taxon>Andropogoneae</taxon>
        <taxon>Sorghinae</taxon>
        <taxon>Sorghum</taxon>
    </lineage>
</organism>
<evidence type="ECO:0000256" key="6">
    <source>
        <dbReference type="SAM" id="Phobius"/>
    </source>
</evidence>
<dbReference type="FunCoup" id="A0A1B6PTU2">
    <property type="interactions" value="58"/>
</dbReference>
<dbReference type="GO" id="GO:0000785">
    <property type="term" value="C:chromatin"/>
    <property type="evidence" value="ECO:0000318"/>
    <property type="project" value="GO_Central"/>
</dbReference>
<dbReference type="CDD" id="cd15543">
    <property type="entry name" value="PHD_RSF1"/>
    <property type="match status" value="1"/>
</dbReference>
<dbReference type="GO" id="GO:0003682">
    <property type="term" value="F:chromatin binding"/>
    <property type="evidence" value="ECO:0000318"/>
    <property type="project" value="GO_Central"/>
</dbReference>
<gene>
    <name evidence="9" type="ORF">SORBI_3005G205800</name>
</gene>
<dbReference type="CDD" id="cd10539">
    <property type="entry name" value="SET_ATXR5_6-like"/>
    <property type="match status" value="1"/>
</dbReference>
<dbReference type="InterPro" id="IPR013083">
    <property type="entry name" value="Znf_RING/FYVE/PHD"/>
</dbReference>
<evidence type="ECO:0000259" key="7">
    <source>
        <dbReference type="PROSITE" id="PS50016"/>
    </source>
</evidence>
<keyword evidence="1" id="KW-0479">Metal-binding</keyword>
<keyword evidence="3" id="KW-0862">Zinc</keyword>
<keyword evidence="4" id="KW-0156">Chromatin regulator</keyword>
<dbReference type="PROSITE" id="PS50016">
    <property type="entry name" value="ZF_PHD_2"/>
    <property type="match status" value="1"/>
</dbReference>
<dbReference type="PANTHER" id="PTHR48458">
    <property type="entry name" value="SET DOMAIN-CONTAINING PROTEIN"/>
    <property type="match status" value="1"/>
</dbReference>
<evidence type="ECO:0008006" key="11">
    <source>
        <dbReference type="Google" id="ProtNLM"/>
    </source>
</evidence>
<dbReference type="PANTHER" id="PTHR48458:SF1">
    <property type="entry name" value="SET DOMAIN-CONTAINING PROTEIN"/>
    <property type="match status" value="1"/>
</dbReference>
<protein>
    <recommendedName>
        <fullName evidence="11">PHD-type domain-containing protein</fullName>
    </recommendedName>
</protein>
<keyword evidence="6" id="KW-0812">Transmembrane</keyword>
<dbReference type="InterPro" id="IPR053114">
    <property type="entry name" value="ATXR5/ATXR6"/>
</dbReference>
<name>A0A1B6PTU2_SORBI</name>
<dbReference type="InterPro" id="IPR019786">
    <property type="entry name" value="Zinc_finger_PHD-type_CS"/>
</dbReference>
<dbReference type="Pfam" id="PF00628">
    <property type="entry name" value="PHD"/>
    <property type="match status" value="1"/>
</dbReference>
<sequence>MSRAAPSSSSASSPQLLGCEDTVPSKLELPTQQRYCSMDDVMRRAAAVDAPPPVANERVYTYYDTVRCETCGSADHEDDLLLCDRCDRGHHTFCLRLIAAQVPVGPWFCPICDPIANAPNSASYHAFLYLLLSLLPCCALLSYIVSHCFPCFFLFRFAGRRSIGGFLENKTKIFNFFGIKEDEQDAQASESKVSKGARRRRKRSLVMHKKKRMILPFVPSKDGARRLKQLESLATALTTSKTEFSNELTYMPNMAPRSSNLARLEVGGIQVLQKEDKESIQLCRTMQKRGEFPPLLVVFDSQEGFTVQADGNIKDMTFLAEYSGDVDYVDNRENDGCNCLMTLLMSANPSQDLVICPDKRANISRFFSGINNSTPDGKKKQNVKCVRYDIDGESHVLLVACRNIVCGDKLYCNYNGYENAYPTNHFV</sequence>
<evidence type="ECO:0000256" key="2">
    <source>
        <dbReference type="ARBA" id="ARBA00022771"/>
    </source>
</evidence>
<accession>A0A1B6PTU2</accession>
<dbReference type="InterPro" id="IPR001965">
    <property type="entry name" value="Znf_PHD"/>
</dbReference>
<dbReference type="Gramene" id="KXG29061">
    <property type="protein sequence ID" value="KXG29061"/>
    <property type="gene ID" value="SORBI_3005G205800"/>
</dbReference>
<dbReference type="SUPFAM" id="SSF57903">
    <property type="entry name" value="FYVE/PHD zinc finger"/>
    <property type="match status" value="1"/>
</dbReference>
<evidence type="ECO:0000313" key="9">
    <source>
        <dbReference type="EMBL" id="KXG29061.1"/>
    </source>
</evidence>
<dbReference type="Proteomes" id="UP000000768">
    <property type="component" value="Chromosome 5"/>
</dbReference>
<dbReference type="AlphaFoldDB" id="A0A1B6PTU2"/>